<comment type="caution">
    <text evidence="1">The sequence shown here is derived from an EMBL/GenBank/DDBJ whole genome shotgun (WGS) entry which is preliminary data.</text>
</comment>
<organism evidence="1 2">
    <name type="scientific">Arenimonas caeni</name>
    <dbReference type="NCBI Taxonomy" id="2058085"/>
    <lineage>
        <taxon>Bacteria</taxon>
        <taxon>Pseudomonadati</taxon>
        <taxon>Pseudomonadota</taxon>
        <taxon>Gammaproteobacteria</taxon>
        <taxon>Lysobacterales</taxon>
        <taxon>Lysobacteraceae</taxon>
        <taxon>Arenimonas</taxon>
    </lineage>
</organism>
<protein>
    <submittedName>
        <fullName evidence="1">Uncharacterized protein</fullName>
    </submittedName>
</protein>
<sequence>MCKGFDLDDPIYGVAAKLLDLRTFGFEAVEALLARASEDFLARDVRYSRDFYGWVAGEGVL</sequence>
<accession>A0A2P6MAZ2</accession>
<name>A0A2P6MAZ2_9GAMM</name>
<dbReference type="Proteomes" id="UP000241736">
    <property type="component" value="Unassembled WGS sequence"/>
</dbReference>
<dbReference type="AlphaFoldDB" id="A0A2P6MAZ2"/>
<evidence type="ECO:0000313" key="1">
    <source>
        <dbReference type="EMBL" id="PRH83161.1"/>
    </source>
</evidence>
<reference evidence="1 2" key="1">
    <citation type="submission" date="2018-03" db="EMBL/GenBank/DDBJ databases">
        <title>Arenimonas caeni sp. nov., isolated from activated sludge.</title>
        <authorList>
            <person name="Liu H."/>
        </authorList>
    </citation>
    <scope>NUCLEOTIDE SEQUENCE [LARGE SCALE GENOMIC DNA]</scope>
    <source>
        <strain evidence="2">z29</strain>
    </source>
</reference>
<keyword evidence="2" id="KW-1185">Reference proteome</keyword>
<gene>
    <name evidence="1" type="ORF">C6N40_03075</name>
</gene>
<proteinExistence type="predicted"/>
<evidence type="ECO:0000313" key="2">
    <source>
        <dbReference type="Proteomes" id="UP000241736"/>
    </source>
</evidence>
<dbReference type="EMBL" id="PVLF01000003">
    <property type="protein sequence ID" value="PRH83161.1"/>
    <property type="molecule type" value="Genomic_DNA"/>
</dbReference>